<dbReference type="Pfam" id="PF12698">
    <property type="entry name" value="ABC2_membrane_3"/>
    <property type="match status" value="1"/>
</dbReference>
<dbReference type="AlphaFoldDB" id="X6MAE5"/>
<evidence type="ECO:0000256" key="1">
    <source>
        <dbReference type="ARBA" id="ARBA00004141"/>
    </source>
</evidence>
<evidence type="ECO:0000256" key="4">
    <source>
        <dbReference type="ARBA" id="ARBA00023136"/>
    </source>
</evidence>
<feature type="transmembrane region" description="Helical" evidence="5">
    <location>
        <begin position="268"/>
        <end position="287"/>
    </location>
</feature>
<keyword evidence="8" id="KW-1185">Reference proteome</keyword>
<feature type="transmembrane region" description="Helical" evidence="5">
    <location>
        <begin position="195"/>
        <end position="222"/>
    </location>
</feature>
<sequence length="402" mass="45185">SSNELYNDPEWNATYKVDLQSEWGTFVYYPVEPTSNEENATEVAWKTQLLNHRSDSSKLHYTSIYFKPTVVNQISGGFNLSAVHGFPIVFRFVCVYVYVCFSTVFFFFLYMIDNWVLKRCFSNLTQVSIITSTHPLPATNSEKVFAGSIVGLTASIALTIALVFVPVGLVFPIVMERKQQMKHQQMVSGVSFVSYWSGQFVADFLVAVPTCALIVAMVHIFGVDSFTGAAEAPFILSIIFFLTSVLPFTYLLSLLFDSPDKAQASLAALYILLGLVLAIVTFVLMTISDTTRQVNDVLSKVKQVLDSILSDHNVNLVCFLKYFFRASPMYCLSYSLILISFKPFAFQNKSYWDYDLTGESFVAMAIETILYFALLLAIEYISGFPSLMTQLGFNINIEKSVE</sequence>
<evidence type="ECO:0000313" key="8">
    <source>
        <dbReference type="Proteomes" id="UP000023152"/>
    </source>
</evidence>
<comment type="caution">
    <text evidence="7">The sequence shown here is derived from an EMBL/GenBank/DDBJ whole genome shotgun (WGS) entry which is preliminary data.</text>
</comment>
<reference evidence="7 8" key="1">
    <citation type="journal article" date="2013" name="Curr. Biol.">
        <title>The Genome of the Foraminiferan Reticulomyxa filosa.</title>
        <authorList>
            <person name="Glockner G."/>
            <person name="Hulsmann N."/>
            <person name="Schleicher M."/>
            <person name="Noegel A.A."/>
            <person name="Eichinger L."/>
            <person name="Gallinger C."/>
            <person name="Pawlowski J."/>
            <person name="Sierra R."/>
            <person name="Euteneuer U."/>
            <person name="Pillet L."/>
            <person name="Moustafa A."/>
            <person name="Platzer M."/>
            <person name="Groth M."/>
            <person name="Szafranski K."/>
            <person name="Schliwa M."/>
        </authorList>
    </citation>
    <scope>NUCLEOTIDE SEQUENCE [LARGE SCALE GENOMIC DNA]</scope>
</reference>
<feature type="transmembrane region" description="Helical" evidence="5">
    <location>
        <begin position="234"/>
        <end position="256"/>
    </location>
</feature>
<feature type="transmembrane region" description="Helical" evidence="5">
    <location>
        <begin position="88"/>
        <end position="112"/>
    </location>
</feature>
<feature type="transmembrane region" description="Helical" evidence="5">
    <location>
        <begin position="144"/>
        <end position="174"/>
    </location>
</feature>
<protein>
    <submittedName>
        <fullName evidence="7">ABC transporter family protein</fullName>
    </submittedName>
</protein>
<dbReference type="GO" id="GO:0140359">
    <property type="term" value="F:ABC-type transporter activity"/>
    <property type="evidence" value="ECO:0007669"/>
    <property type="project" value="InterPro"/>
</dbReference>
<feature type="non-terminal residue" evidence="7">
    <location>
        <position position="1"/>
    </location>
</feature>
<accession>X6MAE5</accession>
<keyword evidence="3 5" id="KW-1133">Transmembrane helix</keyword>
<evidence type="ECO:0000259" key="6">
    <source>
        <dbReference type="Pfam" id="PF12698"/>
    </source>
</evidence>
<evidence type="ECO:0000256" key="2">
    <source>
        <dbReference type="ARBA" id="ARBA00022692"/>
    </source>
</evidence>
<organism evidence="7 8">
    <name type="scientific">Reticulomyxa filosa</name>
    <dbReference type="NCBI Taxonomy" id="46433"/>
    <lineage>
        <taxon>Eukaryota</taxon>
        <taxon>Sar</taxon>
        <taxon>Rhizaria</taxon>
        <taxon>Retaria</taxon>
        <taxon>Foraminifera</taxon>
        <taxon>Monothalamids</taxon>
        <taxon>Reticulomyxidae</taxon>
        <taxon>Reticulomyxa</taxon>
    </lineage>
</organism>
<dbReference type="GO" id="GO:0016020">
    <property type="term" value="C:membrane"/>
    <property type="evidence" value="ECO:0007669"/>
    <property type="project" value="UniProtKB-SubCell"/>
</dbReference>
<dbReference type="InterPro" id="IPR013525">
    <property type="entry name" value="ABC2_TM"/>
</dbReference>
<proteinExistence type="predicted"/>
<gene>
    <name evidence="7" type="ORF">RFI_26535</name>
</gene>
<evidence type="ECO:0000256" key="3">
    <source>
        <dbReference type="ARBA" id="ARBA00022989"/>
    </source>
</evidence>
<dbReference type="EMBL" id="ASPP01023073">
    <property type="protein sequence ID" value="ETO10844.1"/>
    <property type="molecule type" value="Genomic_DNA"/>
</dbReference>
<keyword evidence="2 5" id="KW-0812">Transmembrane</keyword>
<dbReference type="Proteomes" id="UP000023152">
    <property type="component" value="Unassembled WGS sequence"/>
</dbReference>
<evidence type="ECO:0000256" key="5">
    <source>
        <dbReference type="SAM" id="Phobius"/>
    </source>
</evidence>
<comment type="subcellular location">
    <subcellularLocation>
        <location evidence="1">Membrane</location>
        <topology evidence="1">Multi-pass membrane protein</topology>
    </subcellularLocation>
</comment>
<evidence type="ECO:0000313" key="7">
    <source>
        <dbReference type="EMBL" id="ETO10844.1"/>
    </source>
</evidence>
<keyword evidence="4 5" id="KW-0472">Membrane</keyword>
<feature type="domain" description="ABC-2 type transporter transmembrane" evidence="6">
    <location>
        <begin position="130"/>
        <end position="376"/>
    </location>
</feature>
<dbReference type="OrthoDB" id="10255969at2759"/>
<feature type="transmembrane region" description="Helical" evidence="5">
    <location>
        <begin position="361"/>
        <end position="381"/>
    </location>
</feature>
<feature type="transmembrane region" description="Helical" evidence="5">
    <location>
        <begin position="322"/>
        <end position="341"/>
    </location>
</feature>
<name>X6MAE5_RETFI</name>